<dbReference type="AlphaFoldDB" id="A0A5C8NT28"/>
<feature type="transmembrane region" description="Helical" evidence="7">
    <location>
        <begin position="12"/>
        <end position="31"/>
    </location>
</feature>
<dbReference type="PANTHER" id="PTHR30151:SF20">
    <property type="entry name" value="ABC TRANSPORTER PERMEASE PROTEIN HI_0355-RELATED"/>
    <property type="match status" value="1"/>
</dbReference>
<evidence type="ECO:0000313" key="10">
    <source>
        <dbReference type="Proteomes" id="UP000321574"/>
    </source>
</evidence>
<evidence type="ECO:0000256" key="7">
    <source>
        <dbReference type="RuleBase" id="RU363032"/>
    </source>
</evidence>
<keyword evidence="2 7" id="KW-0813">Transport</keyword>
<accession>A0A5C8NT28</accession>
<gene>
    <name evidence="9" type="ORF">FHP05_08665</name>
</gene>
<feature type="transmembrane region" description="Helical" evidence="7">
    <location>
        <begin position="123"/>
        <end position="142"/>
    </location>
</feature>
<feature type="transmembrane region" description="Helical" evidence="7">
    <location>
        <begin position="219"/>
        <end position="240"/>
    </location>
</feature>
<keyword evidence="10" id="KW-1185">Reference proteome</keyword>
<dbReference type="InterPro" id="IPR035906">
    <property type="entry name" value="MetI-like_sf"/>
</dbReference>
<evidence type="ECO:0000313" key="9">
    <source>
        <dbReference type="EMBL" id="TXL64389.1"/>
    </source>
</evidence>
<proteinExistence type="inferred from homology"/>
<evidence type="ECO:0000256" key="4">
    <source>
        <dbReference type="ARBA" id="ARBA00022692"/>
    </source>
</evidence>
<dbReference type="Pfam" id="PF00528">
    <property type="entry name" value="BPD_transp_1"/>
    <property type="match status" value="1"/>
</dbReference>
<dbReference type="PROSITE" id="PS50928">
    <property type="entry name" value="ABC_TM1"/>
    <property type="match status" value="1"/>
</dbReference>
<dbReference type="Gene3D" id="1.10.3720.10">
    <property type="entry name" value="MetI-like"/>
    <property type="match status" value="1"/>
</dbReference>
<name>A0A5C8NT28_9BACI</name>
<keyword evidence="5 7" id="KW-1133">Transmembrane helix</keyword>
<sequence>MKKLLSKGWRPLLVIILLIICWEVVCHLFDIPDWLLPAPSDIFEESIGGWGSYSHHIFSTVQLAVIGFLVGTSVGVLVAICLHLIPFLREAFYPLLIISQNIPVIVSAPLLIIWFGFGMLPKVIIITLVCFFPITIAALDGFRQTNRELMHFMQMAGANKRQIFWKLEWPHALPALFSGLKISATYSVMGAVISEWLGANKGIGVYMTLASSSFRTDRVFVAIVLVIILSLLFIGCIVYAEKLVIRWKPKGEGNANE</sequence>
<comment type="subcellular location">
    <subcellularLocation>
        <location evidence="1 7">Cell membrane</location>
        <topology evidence="1 7">Multi-pass membrane protein</topology>
    </subcellularLocation>
</comment>
<evidence type="ECO:0000256" key="5">
    <source>
        <dbReference type="ARBA" id="ARBA00022989"/>
    </source>
</evidence>
<organism evidence="9 10">
    <name type="scientific">Cerasibacillus terrae</name>
    <dbReference type="NCBI Taxonomy" id="2498845"/>
    <lineage>
        <taxon>Bacteria</taxon>
        <taxon>Bacillati</taxon>
        <taxon>Bacillota</taxon>
        <taxon>Bacilli</taxon>
        <taxon>Bacillales</taxon>
        <taxon>Bacillaceae</taxon>
        <taxon>Cerasibacillus</taxon>
    </lineage>
</organism>
<evidence type="ECO:0000256" key="1">
    <source>
        <dbReference type="ARBA" id="ARBA00004651"/>
    </source>
</evidence>
<evidence type="ECO:0000256" key="2">
    <source>
        <dbReference type="ARBA" id="ARBA00022448"/>
    </source>
</evidence>
<comment type="similarity">
    <text evidence="7">Belongs to the binding-protein-dependent transport system permease family.</text>
</comment>
<feature type="transmembrane region" description="Helical" evidence="7">
    <location>
        <begin position="63"/>
        <end position="85"/>
    </location>
</feature>
<evidence type="ECO:0000256" key="6">
    <source>
        <dbReference type="ARBA" id="ARBA00023136"/>
    </source>
</evidence>
<dbReference type="CDD" id="cd06261">
    <property type="entry name" value="TM_PBP2"/>
    <property type="match status" value="1"/>
</dbReference>
<feature type="transmembrane region" description="Helical" evidence="7">
    <location>
        <begin position="92"/>
        <end position="117"/>
    </location>
</feature>
<feature type="transmembrane region" description="Helical" evidence="7">
    <location>
        <begin position="175"/>
        <end position="199"/>
    </location>
</feature>
<dbReference type="EMBL" id="VDUW01000005">
    <property type="protein sequence ID" value="TXL64389.1"/>
    <property type="molecule type" value="Genomic_DNA"/>
</dbReference>
<dbReference type="SUPFAM" id="SSF161098">
    <property type="entry name" value="MetI-like"/>
    <property type="match status" value="1"/>
</dbReference>
<dbReference type="PANTHER" id="PTHR30151">
    <property type="entry name" value="ALKANE SULFONATE ABC TRANSPORTER-RELATED, MEMBRANE SUBUNIT"/>
    <property type="match status" value="1"/>
</dbReference>
<dbReference type="RefSeq" id="WP_147667138.1">
    <property type="nucleotide sequence ID" value="NZ_VDUW01000005.1"/>
</dbReference>
<feature type="domain" description="ABC transmembrane type-1" evidence="8">
    <location>
        <begin position="57"/>
        <end position="238"/>
    </location>
</feature>
<protein>
    <submittedName>
        <fullName evidence="9">ABC transporter permease</fullName>
    </submittedName>
</protein>
<dbReference type="OrthoDB" id="9804353at2"/>
<keyword evidence="4 7" id="KW-0812">Transmembrane</keyword>
<dbReference type="Proteomes" id="UP000321574">
    <property type="component" value="Unassembled WGS sequence"/>
</dbReference>
<keyword evidence="3" id="KW-1003">Cell membrane</keyword>
<reference evidence="9 10" key="1">
    <citation type="submission" date="2019-06" db="EMBL/GenBank/DDBJ databases">
        <title>Cerasibacillus sp. nov., isolated from maize field.</title>
        <authorList>
            <person name="Lin S.-Y."/>
            <person name="Tsai C.-F."/>
            <person name="Young C.-C."/>
        </authorList>
    </citation>
    <scope>NUCLEOTIDE SEQUENCE [LARGE SCALE GENOMIC DNA]</scope>
    <source>
        <strain evidence="9 10">CC-CFT480</strain>
    </source>
</reference>
<comment type="caution">
    <text evidence="9">The sequence shown here is derived from an EMBL/GenBank/DDBJ whole genome shotgun (WGS) entry which is preliminary data.</text>
</comment>
<evidence type="ECO:0000256" key="3">
    <source>
        <dbReference type="ARBA" id="ARBA00022475"/>
    </source>
</evidence>
<dbReference type="InterPro" id="IPR000515">
    <property type="entry name" value="MetI-like"/>
</dbReference>
<keyword evidence="6 7" id="KW-0472">Membrane</keyword>
<evidence type="ECO:0000259" key="8">
    <source>
        <dbReference type="PROSITE" id="PS50928"/>
    </source>
</evidence>
<dbReference type="GO" id="GO:0005886">
    <property type="term" value="C:plasma membrane"/>
    <property type="evidence" value="ECO:0007669"/>
    <property type="project" value="UniProtKB-SubCell"/>
</dbReference>
<dbReference type="GO" id="GO:0055085">
    <property type="term" value="P:transmembrane transport"/>
    <property type="evidence" value="ECO:0007669"/>
    <property type="project" value="InterPro"/>
</dbReference>